<evidence type="ECO:0000313" key="3">
    <source>
        <dbReference type="EMBL" id="CAD6995406.1"/>
    </source>
</evidence>
<proteinExistence type="predicted"/>
<feature type="domain" description="RING-Gid-type" evidence="2">
    <location>
        <begin position="41"/>
        <end position="96"/>
    </location>
</feature>
<reference evidence="3" key="1">
    <citation type="submission" date="2020-11" db="EMBL/GenBank/DDBJ databases">
        <authorList>
            <person name="Whitehead M."/>
        </authorList>
    </citation>
    <scope>NUCLEOTIDE SEQUENCE</scope>
    <source>
        <strain evidence="3">EGII</strain>
    </source>
</reference>
<evidence type="ECO:0000259" key="2">
    <source>
        <dbReference type="PROSITE" id="PS51867"/>
    </source>
</evidence>
<name>A0A811UBF8_CERCA</name>
<keyword evidence="1" id="KW-0862">Zinc</keyword>
<sequence length="111" mass="12551">MYLFPFHSQSIRRDCIISGFRKTFQNIAAALTLCYQLKNSCPKTIVKYCSELTVRITGLPLNEHNLPMMLPNGQIFGQLAIPQITREDGAVVCPITNTKFSNPKVEKVFVM</sequence>
<feature type="zinc finger region" description="RING-Gid-type" evidence="1">
    <location>
        <begin position="41"/>
        <end position="96"/>
    </location>
</feature>
<dbReference type="GO" id="GO:0061630">
    <property type="term" value="F:ubiquitin protein ligase activity"/>
    <property type="evidence" value="ECO:0007669"/>
    <property type="project" value="InterPro"/>
</dbReference>
<keyword evidence="4" id="KW-1185">Reference proteome</keyword>
<evidence type="ECO:0000313" key="4">
    <source>
        <dbReference type="Proteomes" id="UP000606786"/>
    </source>
</evidence>
<dbReference type="CDD" id="cd16659">
    <property type="entry name" value="RING-Ubox_Emp"/>
    <property type="match status" value="1"/>
</dbReference>
<keyword evidence="1" id="KW-0863">Zinc-finger</keyword>
<dbReference type="GO" id="GO:0008270">
    <property type="term" value="F:zinc ion binding"/>
    <property type="evidence" value="ECO:0007669"/>
    <property type="project" value="UniProtKB-KW"/>
</dbReference>
<accession>A0A811UBF8</accession>
<comment type="caution">
    <text evidence="3">The sequence shown here is derived from an EMBL/GenBank/DDBJ whole genome shotgun (WGS) entry which is preliminary data.</text>
</comment>
<gene>
    <name evidence="3" type="ORF">CCAP1982_LOCUS4124</name>
</gene>
<dbReference type="AlphaFoldDB" id="A0A811UBF8"/>
<protein>
    <submittedName>
        <fullName evidence="3">(Mediterranean fruit fly) hypothetical protein</fullName>
    </submittedName>
</protein>
<dbReference type="InterPro" id="IPR044063">
    <property type="entry name" value="ZF_RING_GID"/>
</dbReference>
<dbReference type="PROSITE" id="PS51867">
    <property type="entry name" value="ZF_RING_GID"/>
    <property type="match status" value="1"/>
</dbReference>
<keyword evidence="1" id="KW-0479">Metal-binding</keyword>
<dbReference type="EMBL" id="CAJHJT010000001">
    <property type="protein sequence ID" value="CAD6995406.1"/>
    <property type="molecule type" value="Genomic_DNA"/>
</dbReference>
<evidence type="ECO:0000256" key="1">
    <source>
        <dbReference type="PROSITE-ProRule" id="PRU01215"/>
    </source>
</evidence>
<organism evidence="3 4">
    <name type="scientific">Ceratitis capitata</name>
    <name type="common">Mediterranean fruit fly</name>
    <name type="synonym">Tephritis capitata</name>
    <dbReference type="NCBI Taxonomy" id="7213"/>
    <lineage>
        <taxon>Eukaryota</taxon>
        <taxon>Metazoa</taxon>
        <taxon>Ecdysozoa</taxon>
        <taxon>Arthropoda</taxon>
        <taxon>Hexapoda</taxon>
        <taxon>Insecta</taxon>
        <taxon>Pterygota</taxon>
        <taxon>Neoptera</taxon>
        <taxon>Endopterygota</taxon>
        <taxon>Diptera</taxon>
        <taxon>Brachycera</taxon>
        <taxon>Muscomorpha</taxon>
        <taxon>Tephritoidea</taxon>
        <taxon>Tephritidae</taxon>
        <taxon>Ceratitis</taxon>
        <taxon>Ceratitis</taxon>
    </lineage>
</organism>
<dbReference type="Proteomes" id="UP000606786">
    <property type="component" value="Unassembled WGS sequence"/>
</dbReference>